<protein>
    <submittedName>
        <fullName evidence="3">Uncharacterized protein</fullName>
    </submittedName>
</protein>
<evidence type="ECO:0000256" key="2">
    <source>
        <dbReference type="SAM" id="Phobius"/>
    </source>
</evidence>
<evidence type="ECO:0000313" key="4">
    <source>
        <dbReference type="Proteomes" id="UP000472727"/>
    </source>
</evidence>
<feature type="region of interest" description="Disordered" evidence="1">
    <location>
        <begin position="291"/>
        <end position="319"/>
    </location>
</feature>
<feature type="transmembrane region" description="Helical" evidence="2">
    <location>
        <begin position="422"/>
        <end position="438"/>
    </location>
</feature>
<evidence type="ECO:0000256" key="1">
    <source>
        <dbReference type="SAM" id="MobiDB-lite"/>
    </source>
</evidence>
<feature type="region of interest" description="Disordered" evidence="1">
    <location>
        <begin position="32"/>
        <end position="63"/>
    </location>
</feature>
<keyword evidence="2" id="KW-1133">Transmembrane helix</keyword>
<keyword evidence="2" id="KW-0472">Membrane</keyword>
<dbReference type="AlphaFoldDB" id="A0A7C8VBC2"/>
<dbReference type="Proteomes" id="UP000472727">
    <property type="component" value="Unassembled WGS sequence"/>
</dbReference>
<sequence length="440" mass="48213">MSISQSPSSIPLLSFAHNQRHKIAYRRQFSSISRHHHDPPSAADSNPPALPPHPATAPSTVAVSPTVAVSSSSSPASSLTLEELLETRLAEYLKETKMASEQPDESSFTPASLELSQKTDFEEADASTSQYAFANGADQHVHGLGILGTEKEIKRHEEAVAQLTKSANPILARIGRIFVSVGDERHKVKGCRKAMLRKDQKALVLKLDGLKSDGDAYIRQLDDIIQSFNSAQKWHNVLLGQIAELVKLQRARVVSSRDKAGVAAVSAAAAANTVLDEEVQQGSPFMVEGPSQGVVSPPLRSPVKAPATERQGVTHQESGPAKTALLTLSHFSDQMRWVEINLVKLWDRQIRESAMARRTLSSEYERLMAAMRQHADEHFGSEAAKPRGGPRITLQWAVKNFDVSDYAEYPFGMSNLSSAPTYGSRWAAIMAVVYVFFLKR</sequence>
<organism evidence="3 4">
    <name type="scientific">Orbilia oligospora</name>
    <name type="common">Nematode-trapping fungus</name>
    <name type="synonym">Arthrobotrys oligospora</name>
    <dbReference type="NCBI Taxonomy" id="2813651"/>
    <lineage>
        <taxon>Eukaryota</taxon>
        <taxon>Fungi</taxon>
        <taxon>Dikarya</taxon>
        <taxon>Ascomycota</taxon>
        <taxon>Pezizomycotina</taxon>
        <taxon>Orbiliomycetes</taxon>
        <taxon>Orbiliales</taxon>
        <taxon>Orbiliaceae</taxon>
        <taxon>Orbilia</taxon>
    </lineage>
</organism>
<keyword evidence="2" id="KW-0812">Transmembrane</keyword>
<name>A0A7C8VBC2_ORBOL</name>
<evidence type="ECO:0000313" key="3">
    <source>
        <dbReference type="EMBL" id="KAF3227897.1"/>
    </source>
</evidence>
<proteinExistence type="predicted"/>
<reference evidence="3 4" key="1">
    <citation type="submission" date="2019-06" db="EMBL/GenBank/DDBJ databases">
        <authorList>
            <person name="Palmer J.M."/>
        </authorList>
    </citation>
    <scope>NUCLEOTIDE SEQUENCE [LARGE SCALE GENOMIC DNA]</scope>
    <source>
        <strain evidence="3 4">TWF106</strain>
    </source>
</reference>
<dbReference type="EMBL" id="WIWS01000005">
    <property type="protein sequence ID" value="KAF3227897.1"/>
    <property type="molecule type" value="Genomic_DNA"/>
</dbReference>
<accession>A0A7C8VBC2</accession>
<comment type="caution">
    <text evidence="3">The sequence shown here is derived from an EMBL/GenBank/DDBJ whole genome shotgun (WGS) entry which is preliminary data.</text>
</comment>
<gene>
    <name evidence="3" type="ORF">TWF106_008301</name>
</gene>